<dbReference type="GO" id="GO:0008360">
    <property type="term" value="P:regulation of cell shape"/>
    <property type="evidence" value="ECO:0007669"/>
    <property type="project" value="UniProtKB-UniRule"/>
</dbReference>
<evidence type="ECO:0000256" key="5">
    <source>
        <dbReference type="ARBA" id="ARBA00022801"/>
    </source>
</evidence>
<dbReference type="CDD" id="cd16913">
    <property type="entry name" value="YkuD_like"/>
    <property type="match status" value="1"/>
</dbReference>
<comment type="pathway">
    <text evidence="1 9">Cell wall biogenesis; peptidoglycan biosynthesis.</text>
</comment>
<dbReference type="PROSITE" id="PS52029">
    <property type="entry name" value="LD_TPASE"/>
    <property type="match status" value="1"/>
</dbReference>
<evidence type="ECO:0000313" key="12">
    <source>
        <dbReference type="Proteomes" id="UP000198728"/>
    </source>
</evidence>
<dbReference type="RefSeq" id="WP_093362856.1">
    <property type="nucleotide sequence ID" value="NZ_FOLG01000022.1"/>
</dbReference>
<dbReference type="InterPro" id="IPR050979">
    <property type="entry name" value="LD-transpeptidase"/>
</dbReference>
<protein>
    <submittedName>
        <fullName evidence="11">Lipoprotein-anchoring transpeptidase ErfK/SrfK</fullName>
    </submittedName>
</protein>
<evidence type="ECO:0000256" key="8">
    <source>
        <dbReference type="ARBA" id="ARBA00023316"/>
    </source>
</evidence>
<sequence length="232" mass="25498">MFTRRSFLAVGSAAALSACTQPVPETVTRQPVPLEPIPPLPAFYGANFDEPYPVPAVPEGVVPERLWRQQVENPYPQEIPGTIIVDPDNGYLYLVEADGMALRYGAGTGRQAFSWSGVAKLQFKRKWPRWKVPQEMAERHPELEPYTVANGGMDPGPGNPLGARALYLYQNGEDTLYRIHGGCEAQHLGKAVSSGCVRLLDQDAIDLYERAQDGAKVWVLPSLAPPEIGPLY</sequence>
<dbReference type="GO" id="GO:0071972">
    <property type="term" value="F:peptidoglycan L,D-transpeptidase activity"/>
    <property type="evidence" value="ECO:0007669"/>
    <property type="project" value="TreeGrafter"/>
</dbReference>
<keyword evidence="11" id="KW-0449">Lipoprotein</keyword>
<feature type="active site" description="Proton donor/acceptor" evidence="9">
    <location>
        <position position="180"/>
    </location>
</feature>
<dbReference type="EMBL" id="FOLG01000022">
    <property type="protein sequence ID" value="SFD24133.1"/>
    <property type="molecule type" value="Genomic_DNA"/>
</dbReference>
<dbReference type="GO" id="GO:0018104">
    <property type="term" value="P:peptidoglycan-protein cross-linking"/>
    <property type="evidence" value="ECO:0007669"/>
    <property type="project" value="TreeGrafter"/>
</dbReference>
<dbReference type="Pfam" id="PF03734">
    <property type="entry name" value="YkuD"/>
    <property type="match status" value="1"/>
</dbReference>
<evidence type="ECO:0000256" key="4">
    <source>
        <dbReference type="ARBA" id="ARBA00022679"/>
    </source>
</evidence>
<keyword evidence="8 9" id="KW-0961">Cell wall biogenesis/degradation</keyword>
<dbReference type="AlphaFoldDB" id="A0A1I1QXY9"/>
<dbReference type="GO" id="GO:0071555">
    <property type="term" value="P:cell wall organization"/>
    <property type="evidence" value="ECO:0007669"/>
    <property type="project" value="UniProtKB-UniRule"/>
</dbReference>
<organism evidence="11 12">
    <name type="scientific">Tropicimonas isoalkanivorans</name>
    <dbReference type="NCBI Taxonomy" id="441112"/>
    <lineage>
        <taxon>Bacteria</taxon>
        <taxon>Pseudomonadati</taxon>
        <taxon>Pseudomonadota</taxon>
        <taxon>Alphaproteobacteria</taxon>
        <taxon>Rhodobacterales</taxon>
        <taxon>Roseobacteraceae</taxon>
        <taxon>Tropicimonas</taxon>
    </lineage>
</organism>
<reference evidence="11 12" key="1">
    <citation type="submission" date="2016-10" db="EMBL/GenBank/DDBJ databases">
        <authorList>
            <person name="de Groot N.N."/>
        </authorList>
    </citation>
    <scope>NUCLEOTIDE SEQUENCE [LARGE SCALE GENOMIC DNA]</scope>
    <source>
        <strain evidence="11 12">DSM 19548</strain>
    </source>
</reference>
<accession>A0A1I1QXY9</accession>
<dbReference type="GO" id="GO:0005576">
    <property type="term" value="C:extracellular region"/>
    <property type="evidence" value="ECO:0007669"/>
    <property type="project" value="TreeGrafter"/>
</dbReference>
<name>A0A1I1QXY9_9RHOB</name>
<keyword evidence="4" id="KW-0808">Transferase</keyword>
<evidence type="ECO:0000256" key="1">
    <source>
        <dbReference type="ARBA" id="ARBA00004752"/>
    </source>
</evidence>
<keyword evidence="7 9" id="KW-0573">Peptidoglycan synthesis</keyword>
<keyword evidence="5" id="KW-0378">Hydrolase</keyword>
<evidence type="ECO:0000256" key="3">
    <source>
        <dbReference type="ARBA" id="ARBA00022676"/>
    </source>
</evidence>
<evidence type="ECO:0000313" key="11">
    <source>
        <dbReference type="EMBL" id="SFD24133.1"/>
    </source>
</evidence>
<keyword evidence="12" id="KW-1185">Reference proteome</keyword>
<dbReference type="PANTHER" id="PTHR30582:SF24">
    <property type="entry name" value="L,D-TRANSPEPTIDASE ERFK_SRFK-RELATED"/>
    <property type="match status" value="1"/>
</dbReference>
<evidence type="ECO:0000256" key="2">
    <source>
        <dbReference type="ARBA" id="ARBA00005992"/>
    </source>
</evidence>
<dbReference type="PROSITE" id="PS51257">
    <property type="entry name" value="PROKAR_LIPOPROTEIN"/>
    <property type="match status" value="1"/>
</dbReference>
<evidence type="ECO:0000256" key="9">
    <source>
        <dbReference type="PROSITE-ProRule" id="PRU01373"/>
    </source>
</evidence>
<dbReference type="UniPathway" id="UPA00219"/>
<evidence type="ECO:0000256" key="6">
    <source>
        <dbReference type="ARBA" id="ARBA00022960"/>
    </source>
</evidence>
<dbReference type="PANTHER" id="PTHR30582">
    <property type="entry name" value="L,D-TRANSPEPTIDASE"/>
    <property type="match status" value="1"/>
</dbReference>
<dbReference type="InterPro" id="IPR005490">
    <property type="entry name" value="LD_TPept_cat_dom"/>
</dbReference>
<dbReference type="STRING" id="441112.SAMN04488094_12237"/>
<dbReference type="InterPro" id="IPR038063">
    <property type="entry name" value="Transpep_catalytic_dom"/>
</dbReference>
<evidence type="ECO:0000259" key="10">
    <source>
        <dbReference type="PROSITE" id="PS52029"/>
    </source>
</evidence>
<dbReference type="OrthoDB" id="9795305at2"/>
<dbReference type="Gene3D" id="2.40.440.10">
    <property type="entry name" value="L,D-transpeptidase catalytic domain-like"/>
    <property type="match status" value="1"/>
</dbReference>
<feature type="domain" description="L,D-TPase catalytic" evidence="10">
    <location>
        <begin position="81"/>
        <end position="220"/>
    </location>
</feature>
<keyword evidence="6 9" id="KW-0133">Cell shape</keyword>
<evidence type="ECO:0000256" key="7">
    <source>
        <dbReference type="ARBA" id="ARBA00022984"/>
    </source>
</evidence>
<feature type="active site" description="Nucleophile" evidence="9">
    <location>
        <position position="196"/>
    </location>
</feature>
<proteinExistence type="inferred from homology"/>
<dbReference type="SUPFAM" id="SSF141523">
    <property type="entry name" value="L,D-transpeptidase catalytic domain-like"/>
    <property type="match status" value="1"/>
</dbReference>
<comment type="similarity">
    <text evidence="2">Belongs to the YkuD family.</text>
</comment>
<dbReference type="GO" id="GO:0016757">
    <property type="term" value="F:glycosyltransferase activity"/>
    <property type="evidence" value="ECO:0007669"/>
    <property type="project" value="UniProtKB-KW"/>
</dbReference>
<keyword evidence="3" id="KW-0328">Glycosyltransferase</keyword>
<dbReference type="Proteomes" id="UP000198728">
    <property type="component" value="Unassembled WGS sequence"/>
</dbReference>
<gene>
    <name evidence="11" type="ORF">SAMN04488094_12237</name>
</gene>